<evidence type="ECO:0000313" key="2">
    <source>
        <dbReference type="EMBL" id="MBA0972236.1"/>
    </source>
</evidence>
<dbReference type="Pfam" id="PF07009">
    <property type="entry name" value="NusG_II"/>
    <property type="match status" value="1"/>
</dbReference>
<dbReference type="AlphaFoldDB" id="A0A1L8TVW8"/>
<evidence type="ECO:0000313" key="5">
    <source>
        <dbReference type="EMBL" id="MXS26817.1"/>
    </source>
</evidence>
<evidence type="ECO:0000313" key="3">
    <source>
        <dbReference type="EMBL" id="MDL4935174.1"/>
    </source>
</evidence>
<keyword evidence="1" id="KW-0812">Transmembrane</keyword>
<dbReference type="GeneID" id="93222745"/>
<dbReference type="CDD" id="cd09911">
    <property type="entry name" value="Lin0431_like"/>
    <property type="match status" value="1"/>
</dbReference>
<dbReference type="EMBL" id="CP050485">
    <property type="protein sequence ID" value="QOG28984.1"/>
    <property type="molecule type" value="Genomic_DNA"/>
</dbReference>
<keyword evidence="1" id="KW-0472">Membrane</keyword>
<dbReference type="Proteomes" id="UP001241571">
    <property type="component" value="Unassembled WGS sequence"/>
</dbReference>
<keyword evidence="1" id="KW-1133">Transmembrane helix</keyword>
<reference evidence="4" key="5">
    <citation type="submission" date="2023-03" db="EMBL/GenBank/DDBJ databases">
        <authorList>
            <person name="Shen W."/>
            <person name="Cai J."/>
        </authorList>
    </citation>
    <scope>NUCLEOTIDE SEQUENCE</scope>
    <source>
        <strain evidence="4">K69-2</strain>
    </source>
</reference>
<dbReference type="Proteomes" id="UP000439965">
    <property type="component" value="Unassembled WGS sequence"/>
</dbReference>
<dbReference type="Proteomes" id="UP000516696">
    <property type="component" value="Chromosome"/>
</dbReference>
<dbReference type="RefSeq" id="WP_003128860.1">
    <property type="nucleotide sequence ID" value="NZ_BSYC01000001.1"/>
</dbReference>
<feature type="transmembrane region" description="Helical" evidence="1">
    <location>
        <begin position="12"/>
        <end position="35"/>
    </location>
</feature>
<evidence type="ECO:0000313" key="10">
    <source>
        <dbReference type="Proteomes" id="UP000516696"/>
    </source>
</evidence>
<organism evidence="5 9">
    <name type="scientific">Enterococcus gallinarum</name>
    <dbReference type="NCBI Taxonomy" id="1353"/>
    <lineage>
        <taxon>Bacteria</taxon>
        <taxon>Bacillati</taxon>
        <taxon>Bacillota</taxon>
        <taxon>Bacilli</taxon>
        <taxon>Lactobacillales</taxon>
        <taxon>Enterococcaceae</taxon>
        <taxon>Enterococcus</taxon>
    </lineage>
</organism>
<proteinExistence type="predicted"/>
<dbReference type="OrthoDB" id="47603at2"/>
<dbReference type="Proteomes" id="UP000254807">
    <property type="component" value="Unassembled WGS sequence"/>
</dbReference>
<dbReference type="EMBL" id="JARPZN010000012">
    <property type="protein sequence ID" value="MDT2691288.1"/>
    <property type="molecule type" value="Genomic_DNA"/>
</dbReference>
<name>A0A1L8TVW8_ENTGA</name>
<keyword evidence="8" id="KW-1185">Reference proteome</keyword>
<dbReference type="EMBL" id="UFYW01000001">
    <property type="protein sequence ID" value="STD83691.1"/>
    <property type="molecule type" value="Genomic_DNA"/>
</dbReference>
<evidence type="ECO:0000313" key="9">
    <source>
        <dbReference type="Proteomes" id="UP000439965"/>
    </source>
</evidence>
<protein>
    <submittedName>
        <fullName evidence="2">NusG domain II-containing protein</fullName>
    </submittedName>
    <submittedName>
        <fullName evidence="7">Secreted protein</fullName>
    </submittedName>
</protein>
<dbReference type="EMBL" id="JABXJK010000029">
    <property type="protein sequence ID" value="MBA0972236.1"/>
    <property type="molecule type" value="Genomic_DNA"/>
</dbReference>
<reference evidence="7 8" key="1">
    <citation type="submission" date="2018-06" db="EMBL/GenBank/DDBJ databases">
        <authorList>
            <consortium name="Pathogen Informatics"/>
            <person name="Doyle S."/>
        </authorList>
    </citation>
    <scope>NUCLEOTIDE SEQUENCE [LARGE SCALE GENOMIC DNA]</scope>
    <source>
        <strain evidence="7 8">NCTC12360</strain>
    </source>
</reference>
<sequence length="138" mass="15627">MKVKEFIRRAHLKPWDGVIILVLILSSFLPILIFGQSQSTPTAAKQAVLRVDGKEIKEFDLIEGQDSYTYRYEDPDGDYNLIEIAGDRIRIKEADCGDQICVRRGWASKNGETIVCLPHKLVIEVRATDGSETDDLIY</sequence>
<gene>
    <name evidence="6" type="ORF">EGM181_17795</name>
    <name evidence="5" type="ORF">GTI89_12180</name>
    <name evidence="2" type="ORF">HWH42_06520</name>
    <name evidence="7" type="ORF">NCTC12360_02164</name>
    <name evidence="4" type="ORF">P7E30_14020</name>
    <name evidence="3" type="ORF">QRX88_05505</name>
</gene>
<dbReference type="Proteomes" id="UP000571857">
    <property type="component" value="Unassembled WGS sequence"/>
</dbReference>
<reference evidence="6 10" key="3">
    <citation type="submission" date="2020-03" db="EMBL/GenBank/DDBJ databases">
        <title>Characterization of ganglioside-mimicking enterococci.</title>
        <authorList>
            <person name="Patry R.T."/>
            <person name="Nothaft H."/>
            <person name="Bridger R."/>
            <person name="Shajahan A."/>
            <person name="Huynh S."/>
            <person name="Sanchez S."/>
            <person name="Azadi P."/>
            <person name="Cooper K."/>
            <person name="Miller W.G."/>
            <person name="Parker C.T."/>
            <person name="Wells L."/>
            <person name="Szymanski C.M."/>
        </authorList>
    </citation>
    <scope>NUCLEOTIDE SEQUENCE [LARGE SCALE GENOMIC DNA]</scope>
    <source>
        <strain evidence="6 10">EGM181</strain>
    </source>
</reference>
<dbReference type="Gene3D" id="2.60.320.10">
    <property type="entry name" value="N-utilization substance G protein NusG, insert domain"/>
    <property type="match status" value="1"/>
</dbReference>
<accession>A0A1L8TVW8</accession>
<dbReference type="InterPro" id="IPR038690">
    <property type="entry name" value="NusG_2_sf"/>
</dbReference>
<evidence type="ECO:0000313" key="6">
    <source>
        <dbReference type="EMBL" id="QOG28984.1"/>
    </source>
</evidence>
<dbReference type="EMBL" id="WVTI01000011">
    <property type="protein sequence ID" value="MXS26817.1"/>
    <property type="molecule type" value="Genomic_DNA"/>
</dbReference>
<evidence type="ECO:0000313" key="4">
    <source>
        <dbReference type="EMBL" id="MDT2691288.1"/>
    </source>
</evidence>
<dbReference type="EMBL" id="JASUBT010000003">
    <property type="protein sequence ID" value="MDL4935174.1"/>
    <property type="molecule type" value="Genomic_DNA"/>
</dbReference>
<evidence type="ECO:0000313" key="7">
    <source>
        <dbReference type="EMBL" id="STD83691.1"/>
    </source>
</evidence>
<reference evidence="3 12" key="6">
    <citation type="submission" date="2023-06" db="EMBL/GenBank/DDBJ databases">
        <title>Acute promotion of culturable opportunistic pathogens and persistent increase of antibiotic resistance following antibiotic exposure in mouse gut microbiota.</title>
        <authorList>
            <person name="Li L."/>
            <person name="Wang B."/>
            <person name="Sun Y."/>
            <person name="Wang M."/>
            <person name="Xu H."/>
        </authorList>
    </citation>
    <scope>NUCLEOTIDE SEQUENCE [LARGE SCALE GENOMIC DNA]</scope>
    <source>
        <strain evidence="3 12">CRI2_2</strain>
    </source>
</reference>
<reference evidence="5 9" key="2">
    <citation type="submission" date="2019-04" db="EMBL/GenBank/DDBJ databases">
        <title>Step-wise assembly of the neonatal virome modulated by breast feeding.</title>
        <authorList>
            <person name="Liang G."/>
            <person name="Bushman F."/>
        </authorList>
    </citation>
    <scope>NUCLEOTIDE SEQUENCE [LARGE SCALE GENOMIC DNA]</scope>
    <source>
        <strain evidence="5 9">E3404</strain>
    </source>
</reference>
<evidence type="ECO:0000256" key="1">
    <source>
        <dbReference type="SAM" id="Phobius"/>
    </source>
</evidence>
<evidence type="ECO:0000313" key="11">
    <source>
        <dbReference type="Proteomes" id="UP000571857"/>
    </source>
</evidence>
<dbReference type="Proteomes" id="UP001183682">
    <property type="component" value="Unassembled WGS sequence"/>
</dbReference>
<evidence type="ECO:0000313" key="8">
    <source>
        <dbReference type="Proteomes" id="UP000254807"/>
    </source>
</evidence>
<evidence type="ECO:0000313" key="12">
    <source>
        <dbReference type="Proteomes" id="UP001241571"/>
    </source>
</evidence>
<reference evidence="2 11" key="4">
    <citation type="submission" date="2020-06" db="EMBL/GenBank/DDBJ databases">
        <title>Crossreactivity between MHC class I-restricted antigens from cancer cells and an enterococcal bacteriophage.</title>
        <authorList>
            <person name="Fluckiger A."/>
            <person name="Daillere R."/>
            <person name="Sassi M."/>
            <person name="Cattoir V."/>
            <person name="Kroemer G."/>
            <person name="Zitvogel L."/>
        </authorList>
    </citation>
    <scope>NUCLEOTIDE SEQUENCE [LARGE SCALE GENOMIC DNA]</scope>
    <source>
        <strain evidence="2 11">EG4</strain>
    </source>
</reference>